<accession>A0A9W9MP04</accession>
<dbReference type="EMBL" id="JAPQKR010000012">
    <property type="protein sequence ID" value="KAJ5204775.1"/>
    <property type="molecule type" value="Genomic_DNA"/>
</dbReference>
<evidence type="ECO:0000313" key="1">
    <source>
        <dbReference type="EMBL" id="KAJ5204775.1"/>
    </source>
</evidence>
<dbReference type="GeneID" id="83180017"/>
<name>A0A9W9MP04_9EURO</name>
<reference evidence="1" key="2">
    <citation type="journal article" date="2023" name="IMA Fungus">
        <title>Comparative genomic study of the Penicillium genus elucidates a diverse pangenome and 15 lateral gene transfer events.</title>
        <authorList>
            <person name="Petersen C."/>
            <person name="Sorensen T."/>
            <person name="Nielsen M.R."/>
            <person name="Sondergaard T.E."/>
            <person name="Sorensen J.L."/>
            <person name="Fitzpatrick D.A."/>
            <person name="Frisvad J.C."/>
            <person name="Nielsen K.L."/>
        </authorList>
    </citation>
    <scope>NUCLEOTIDE SEQUENCE</scope>
    <source>
        <strain evidence="1">IBT 15544</strain>
    </source>
</reference>
<dbReference type="Proteomes" id="UP001150904">
    <property type="component" value="Unassembled WGS sequence"/>
</dbReference>
<proteinExistence type="predicted"/>
<dbReference type="RefSeq" id="XP_058309254.1">
    <property type="nucleotide sequence ID" value="XM_058452716.1"/>
</dbReference>
<organism evidence="1 2">
    <name type="scientific">Penicillium cinerascens</name>
    <dbReference type="NCBI Taxonomy" id="70096"/>
    <lineage>
        <taxon>Eukaryota</taxon>
        <taxon>Fungi</taxon>
        <taxon>Dikarya</taxon>
        <taxon>Ascomycota</taxon>
        <taxon>Pezizomycotina</taxon>
        <taxon>Eurotiomycetes</taxon>
        <taxon>Eurotiomycetidae</taxon>
        <taxon>Eurotiales</taxon>
        <taxon>Aspergillaceae</taxon>
        <taxon>Penicillium</taxon>
    </lineage>
</organism>
<protein>
    <submittedName>
        <fullName evidence="1">Uncharacterized protein</fullName>
    </submittedName>
</protein>
<keyword evidence="2" id="KW-1185">Reference proteome</keyword>
<sequence>MPSTKALGSQRRVTNQFHLNREKASKMQYRDFRGPSISSRKDRMQGINVKIDALEAIVVMSRLILC</sequence>
<dbReference type="AlphaFoldDB" id="A0A9W9MP04"/>
<gene>
    <name evidence="1" type="ORF">N7498_005654</name>
</gene>
<evidence type="ECO:0000313" key="2">
    <source>
        <dbReference type="Proteomes" id="UP001150904"/>
    </source>
</evidence>
<reference evidence="1" key="1">
    <citation type="submission" date="2022-12" db="EMBL/GenBank/DDBJ databases">
        <authorList>
            <person name="Petersen C."/>
        </authorList>
    </citation>
    <scope>NUCLEOTIDE SEQUENCE</scope>
    <source>
        <strain evidence="1">IBT 15544</strain>
    </source>
</reference>
<comment type="caution">
    <text evidence="1">The sequence shown here is derived from an EMBL/GenBank/DDBJ whole genome shotgun (WGS) entry which is preliminary data.</text>
</comment>